<evidence type="ECO:0000313" key="1">
    <source>
        <dbReference type="EMBL" id="CAB4155187.1"/>
    </source>
</evidence>
<organism evidence="1">
    <name type="scientific">uncultured Caudovirales phage</name>
    <dbReference type="NCBI Taxonomy" id="2100421"/>
    <lineage>
        <taxon>Viruses</taxon>
        <taxon>Duplodnaviria</taxon>
        <taxon>Heunggongvirae</taxon>
        <taxon>Uroviricota</taxon>
        <taxon>Caudoviricetes</taxon>
        <taxon>Peduoviridae</taxon>
        <taxon>Maltschvirus</taxon>
        <taxon>Maltschvirus maltsch</taxon>
    </lineage>
</organism>
<dbReference type="Gene3D" id="3.90.70.10">
    <property type="entry name" value="Cysteine proteinases"/>
    <property type="match status" value="1"/>
</dbReference>
<dbReference type="EMBL" id="LR796624">
    <property type="protein sequence ID" value="CAB4155187.1"/>
    <property type="molecule type" value="Genomic_DNA"/>
</dbReference>
<sequence>MANPVKLSDLFKYYKHGLPHQDAAVQMLEEKLMAAYPDLMSKDQEWFKIWSQAGKQATDKNLVLDVPYEWQRDNKSGEGSRECFSSSAAMVAKFYGKVNNDDAYDTIRSRFGDSTEASAQLQALHFLGLRAEFKQNLGLEDLEREIAEGRPVLTGWLHHSNYRTPSGGGHWSVIVGTDATSVIHNDPYGMADIVNGSYKSAQGGKYIHYSKQYWLPRWQVEGPNSGWGVLISK</sequence>
<dbReference type="Pfam" id="PF12385">
    <property type="entry name" value="Peptidase_C70"/>
    <property type="match status" value="1"/>
</dbReference>
<name>A0A6J5N8X9_9CAUD</name>
<proteinExistence type="predicted"/>
<protein>
    <submittedName>
        <fullName evidence="1">Peptidase C70, AvrRpt2</fullName>
    </submittedName>
</protein>
<gene>
    <name evidence="1" type="ORF">UFOVP649_96</name>
</gene>
<accession>A0A6J5N8X9</accession>
<dbReference type="InterPro" id="IPR022118">
    <property type="entry name" value="Peptidase_C70_AvrRpt2"/>
</dbReference>
<reference evidence="1" key="1">
    <citation type="submission" date="2020-04" db="EMBL/GenBank/DDBJ databases">
        <authorList>
            <person name="Chiriac C."/>
            <person name="Salcher M."/>
            <person name="Ghai R."/>
            <person name="Kavagutti S V."/>
        </authorList>
    </citation>
    <scope>NUCLEOTIDE SEQUENCE</scope>
</reference>